<organism evidence="2 3">
    <name type="scientific">Gimesia chilikensis</name>
    <dbReference type="NCBI Taxonomy" id="2605989"/>
    <lineage>
        <taxon>Bacteria</taxon>
        <taxon>Pseudomonadati</taxon>
        <taxon>Planctomycetota</taxon>
        <taxon>Planctomycetia</taxon>
        <taxon>Planctomycetales</taxon>
        <taxon>Planctomycetaceae</taxon>
        <taxon>Gimesia</taxon>
    </lineage>
</organism>
<evidence type="ECO:0000313" key="3">
    <source>
        <dbReference type="Proteomes" id="UP000320421"/>
    </source>
</evidence>
<dbReference type="OrthoDB" id="290380at2"/>
<dbReference type="AlphaFoldDB" id="A0A517PGQ6"/>
<keyword evidence="1" id="KW-0732">Signal</keyword>
<feature type="chain" id="PRO_5022098128" evidence="1">
    <location>
        <begin position="24"/>
        <end position="360"/>
    </location>
</feature>
<dbReference type="RefSeq" id="WP_145180151.1">
    <property type="nucleotide sequence ID" value="NZ_CP036266.1"/>
</dbReference>
<name>A0A517PGQ6_9PLAN</name>
<evidence type="ECO:0000256" key="1">
    <source>
        <dbReference type="SAM" id="SignalP"/>
    </source>
</evidence>
<evidence type="ECO:0000313" key="2">
    <source>
        <dbReference type="EMBL" id="QDT18534.1"/>
    </source>
</evidence>
<dbReference type="EMBL" id="CP036266">
    <property type="protein sequence ID" value="QDT18534.1"/>
    <property type="molecule type" value="Genomic_DNA"/>
</dbReference>
<reference evidence="2 3" key="1">
    <citation type="submission" date="2019-02" db="EMBL/GenBank/DDBJ databases">
        <title>Deep-cultivation of Planctomycetes and their phenomic and genomic characterization uncovers novel biology.</title>
        <authorList>
            <person name="Wiegand S."/>
            <person name="Jogler M."/>
            <person name="Boedeker C."/>
            <person name="Pinto D."/>
            <person name="Vollmers J."/>
            <person name="Rivas-Marin E."/>
            <person name="Kohn T."/>
            <person name="Peeters S.H."/>
            <person name="Heuer A."/>
            <person name="Rast P."/>
            <person name="Oberbeckmann S."/>
            <person name="Bunk B."/>
            <person name="Jeske O."/>
            <person name="Meyerdierks A."/>
            <person name="Storesund J.E."/>
            <person name="Kallscheuer N."/>
            <person name="Luecker S."/>
            <person name="Lage O.M."/>
            <person name="Pohl T."/>
            <person name="Merkel B.J."/>
            <person name="Hornburger P."/>
            <person name="Mueller R.-W."/>
            <person name="Bruemmer F."/>
            <person name="Labrenz M."/>
            <person name="Spormann A.M."/>
            <person name="Op den Camp H."/>
            <person name="Overmann J."/>
            <person name="Amann R."/>
            <person name="Jetten M.S.M."/>
            <person name="Mascher T."/>
            <person name="Medema M.H."/>
            <person name="Devos D.P."/>
            <person name="Kaster A.-K."/>
            <person name="Ovreas L."/>
            <person name="Rohde M."/>
            <person name="Galperin M.Y."/>
            <person name="Jogler C."/>
        </authorList>
    </citation>
    <scope>NUCLEOTIDE SEQUENCE [LARGE SCALE GENOMIC DNA]</scope>
    <source>
        <strain evidence="2 3">HG66A1</strain>
    </source>
</reference>
<sequence precursor="true">MHRHPFFTYSLILLVVSSAHVRAAEEQTPVNTILTQWSAASRFLSPVTPQSAVEQFKQQNQAYFSGHELALFSEFQQPVSLEKLKTEYRWKLMSQSQSRIVLQGQPQDALTRRLCRPFEIQINARSMLPESLTFLTRESAQKDRFASIELTALKVTPTTRIHTSPEPQFVRQTVAKAVFPAAQPVPAGQSPIKRVAFTSDNDTERNPTERLQIEKLVTRWITETSRIDSVRLGNGITIFKRNQRQTDGKVLSTYRSTSESRASEKQALQEVLPGWLIDVDQKSFQIESFTIELDAESAEAASPWFVTLKLKPHPDAPRPDWESVELEFSSRQALPIRISETRNDRISEFLLSDVQVHYAK</sequence>
<dbReference type="Proteomes" id="UP000320421">
    <property type="component" value="Chromosome"/>
</dbReference>
<keyword evidence="3" id="KW-1185">Reference proteome</keyword>
<accession>A0A517PGQ6</accession>
<proteinExistence type="predicted"/>
<protein>
    <submittedName>
        <fullName evidence="2">Uncharacterized protein</fullName>
    </submittedName>
</protein>
<gene>
    <name evidence="2" type="ORF">HG66A1_02950</name>
</gene>
<feature type="signal peptide" evidence="1">
    <location>
        <begin position="1"/>
        <end position="23"/>
    </location>
</feature>